<comment type="caution">
    <text evidence="1">The sequence shown here is derived from an EMBL/GenBank/DDBJ whole genome shotgun (WGS) entry which is preliminary data.</text>
</comment>
<dbReference type="Proteomes" id="UP000540506">
    <property type="component" value="Unassembled WGS sequence"/>
</dbReference>
<protein>
    <recommendedName>
        <fullName evidence="3">Aminoglycoside phosphotransferase domain-containing protein</fullName>
    </recommendedName>
</protein>
<accession>A0A7W7QWJ9</accession>
<dbReference type="SUPFAM" id="SSF56112">
    <property type="entry name" value="Protein kinase-like (PK-like)"/>
    <property type="match status" value="1"/>
</dbReference>
<evidence type="ECO:0008006" key="3">
    <source>
        <dbReference type="Google" id="ProtNLM"/>
    </source>
</evidence>
<reference evidence="1 2" key="1">
    <citation type="submission" date="2020-08" db="EMBL/GenBank/DDBJ databases">
        <title>Sequencing the genomes of 1000 actinobacteria strains.</title>
        <authorList>
            <person name="Klenk H.-P."/>
        </authorList>
    </citation>
    <scope>NUCLEOTIDE SEQUENCE [LARGE SCALE GENOMIC DNA]</scope>
    <source>
        <strain evidence="1 2">DSM 41654</strain>
    </source>
</reference>
<sequence length="116" mass="12495">MTGIDGQIPSDAREITTGQANRVWLVSHPLPYVLKHYGDPSRAANEAAALQLLAAHSIPAPRLMAVAPGDSPGWTAQTVVHPEPVPAERLLDELAAGHLPSVCRPRYPAGRGRRRR</sequence>
<keyword evidence="2" id="KW-1185">Reference proteome</keyword>
<evidence type="ECO:0000313" key="2">
    <source>
        <dbReference type="Proteomes" id="UP000540506"/>
    </source>
</evidence>
<organism evidence="1 2">
    <name type="scientific">Kitasatospora kifunensis</name>
    <name type="common">Streptomyces kifunensis</name>
    <dbReference type="NCBI Taxonomy" id="58351"/>
    <lineage>
        <taxon>Bacteria</taxon>
        <taxon>Bacillati</taxon>
        <taxon>Actinomycetota</taxon>
        <taxon>Actinomycetes</taxon>
        <taxon>Kitasatosporales</taxon>
        <taxon>Streptomycetaceae</taxon>
        <taxon>Kitasatospora</taxon>
    </lineage>
</organism>
<evidence type="ECO:0000313" key="1">
    <source>
        <dbReference type="EMBL" id="MBB4921062.1"/>
    </source>
</evidence>
<dbReference type="RefSeq" id="WP_184933452.1">
    <property type="nucleotide sequence ID" value="NZ_JACHJV010000001.1"/>
</dbReference>
<dbReference type="InterPro" id="IPR011009">
    <property type="entry name" value="Kinase-like_dom_sf"/>
</dbReference>
<proteinExistence type="predicted"/>
<gene>
    <name evidence="1" type="ORF">FHR34_000055</name>
</gene>
<name>A0A7W7QWJ9_KITKI</name>
<dbReference type="AlphaFoldDB" id="A0A7W7QWJ9"/>
<dbReference type="EMBL" id="JACHJV010000001">
    <property type="protein sequence ID" value="MBB4921062.1"/>
    <property type="molecule type" value="Genomic_DNA"/>
</dbReference>